<proteinExistence type="predicted"/>
<evidence type="ECO:0000313" key="5">
    <source>
        <dbReference type="EMBL" id="GFY17880.1"/>
    </source>
</evidence>
<dbReference type="Gene3D" id="3.80.10.10">
    <property type="entry name" value="Ribonuclease Inhibitor"/>
    <property type="match status" value="2"/>
</dbReference>
<evidence type="ECO:0000313" key="6">
    <source>
        <dbReference type="Proteomes" id="UP000887159"/>
    </source>
</evidence>
<evidence type="ECO:0000256" key="1">
    <source>
        <dbReference type="ARBA" id="ARBA00022614"/>
    </source>
</evidence>
<comment type="caution">
    <text evidence="5">The sequence shown here is derived from an EMBL/GenBank/DDBJ whole genome shotgun (WGS) entry which is preliminary data.</text>
</comment>
<evidence type="ECO:0000256" key="3">
    <source>
        <dbReference type="ARBA" id="ARBA00022737"/>
    </source>
</evidence>
<dbReference type="InterPro" id="IPR001611">
    <property type="entry name" value="Leu-rich_rpt"/>
</dbReference>
<dbReference type="AlphaFoldDB" id="A0A8X6SUY7"/>
<keyword evidence="2 4" id="KW-0732">Signal</keyword>
<dbReference type="Pfam" id="PF13306">
    <property type="entry name" value="LRR_5"/>
    <property type="match status" value="1"/>
</dbReference>
<name>A0A8X6SUY7_TRICX</name>
<accession>A0A8X6SUY7</accession>
<dbReference type="InterPro" id="IPR003591">
    <property type="entry name" value="Leu-rich_rpt_typical-subtyp"/>
</dbReference>
<dbReference type="SUPFAM" id="SSF52058">
    <property type="entry name" value="L domain-like"/>
    <property type="match status" value="2"/>
</dbReference>
<dbReference type="Pfam" id="PF13855">
    <property type="entry name" value="LRR_8"/>
    <property type="match status" value="1"/>
</dbReference>
<sequence>MSLRAMFPFFVWISLISYALADQCAPAALVKPCVCSSNGAETFLTCNNITKQTDFSDLIRNSKDYQFDYLLLKHSSVDYVPRQLLTEKSFISVRIVKSNLSDLFDEGSDQVNNLESLIIETVILKNGFRWEKYRNIPNLKKLLVKNVNVPALNDKFVDSVSQKLEHLTLLRTNTSHLIDNAFANMWNLTDVIIQESEVTELKRSMFANISLIRNFFFDGNRIEILPDNLFSDMSLLLRVGLKNNKITNIPEKVFRGIYDQLLVLLLEGELTNMQSMIRFLNERDRKSVLPNRQSNTFYVEIGQDTTCRKWFCIILLKDSIAKLLHDVKWWSSLAAIHDHMLPLDDRSEKRTGQSTLCIEGLLCSCCAVDPRDICPRADEVTPCFCQKHFETGRAIVRCEKIVNNDIIPEVLSKTRDYEYESLFVDLSTLTYIPSNIFEIKKLAYVYIFSSTMVSLFDKPPNATFLEVLYLHELKLTRTIQYDLFAGFPNLKELYIESSRIRNLDQTFRDNVAKTLTKLTLKNCSIEKFDDQIFASLDNLVEISLEDNKVKEPKRSMFSSPSKLEKINLK</sequence>
<organism evidence="5 6">
    <name type="scientific">Trichonephila clavipes</name>
    <name type="common">Golden silk orbweaver</name>
    <name type="synonym">Nephila clavipes</name>
    <dbReference type="NCBI Taxonomy" id="2585209"/>
    <lineage>
        <taxon>Eukaryota</taxon>
        <taxon>Metazoa</taxon>
        <taxon>Ecdysozoa</taxon>
        <taxon>Arthropoda</taxon>
        <taxon>Chelicerata</taxon>
        <taxon>Arachnida</taxon>
        <taxon>Araneae</taxon>
        <taxon>Araneomorphae</taxon>
        <taxon>Entelegynae</taxon>
        <taxon>Araneoidea</taxon>
        <taxon>Nephilidae</taxon>
        <taxon>Trichonephila</taxon>
    </lineage>
</organism>
<protein>
    <submittedName>
        <fullName evidence="5">Uncharacterized protein</fullName>
    </submittedName>
</protein>
<dbReference type="Proteomes" id="UP000887159">
    <property type="component" value="Unassembled WGS sequence"/>
</dbReference>
<dbReference type="PANTHER" id="PTHR24373:SF275">
    <property type="entry name" value="TIR DOMAIN-CONTAINING PROTEIN"/>
    <property type="match status" value="1"/>
</dbReference>
<keyword evidence="1" id="KW-0433">Leucine-rich repeat</keyword>
<keyword evidence="3" id="KW-0677">Repeat</keyword>
<dbReference type="EMBL" id="BMAU01021347">
    <property type="protein sequence ID" value="GFY17880.1"/>
    <property type="molecule type" value="Genomic_DNA"/>
</dbReference>
<dbReference type="SMART" id="SM00369">
    <property type="entry name" value="LRR_TYP"/>
    <property type="match status" value="4"/>
</dbReference>
<evidence type="ECO:0000256" key="2">
    <source>
        <dbReference type="ARBA" id="ARBA00022729"/>
    </source>
</evidence>
<dbReference type="InterPro" id="IPR050328">
    <property type="entry name" value="Dev_Immune_Receptor"/>
</dbReference>
<feature type="signal peptide" evidence="4">
    <location>
        <begin position="1"/>
        <end position="21"/>
    </location>
</feature>
<keyword evidence="6" id="KW-1185">Reference proteome</keyword>
<evidence type="ECO:0000256" key="4">
    <source>
        <dbReference type="SAM" id="SignalP"/>
    </source>
</evidence>
<dbReference type="PANTHER" id="PTHR24373">
    <property type="entry name" value="SLIT RELATED LEUCINE-RICH REPEAT NEURONAL PROTEIN"/>
    <property type="match status" value="1"/>
</dbReference>
<dbReference type="InterPro" id="IPR026906">
    <property type="entry name" value="LRR_5"/>
</dbReference>
<gene>
    <name evidence="5" type="primary">AVEN_189269_1</name>
    <name evidence="5" type="ORF">TNCV_3383731</name>
</gene>
<feature type="chain" id="PRO_5036480827" evidence="4">
    <location>
        <begin position="22"/>
        <end position="569"/>
    </location>
</feature>
<reference evidence="5" key="1">
    <citation type="submission" date="2020-08" db="EMBL/GenBank/DDBJ databases">
        <title>Multicomponent nature underlies the extraordinary mechanical properties of spider dragline silk.</title>
        <authorList>
            <person name="Kono N."/>
            <person name="Nakamura H."/>
            <person name="Mori M."/>
            <person name="Yoshida Y."/>
            <person name="Ohtoshi R."/>
            <person name="Malay A.D."/>
            <person name="Moran D.A.P."/>
            <person name="Tomita M."/>
            <person name="Numata K."/>
            <person name="Arakawa K."/>
        </authorList>
    </citation>
    <scope>NUCLEOTIDE SEQUENCE</scope>
</reference>
<dbReference type="InterPro" id="IPR032675">
    <property type="entry name" value="LRR_dom_sf"/>
</dbReference>